<evidence type="ECO:0000256" key="3">
    <source>
        <dbReference type="ARBA" id="ARBA00022679"/>
    </source>
</evidence>
<sequence>MADQQTPIVVKFGGSSFIELPAYRRVARHLSELAHDEGRPVVAVVSGMSGSTGRLLEAARDVDPDLEPHVQDQVLATAEIVSVGLLRAALHAEGVRATDLWAPHIGMRRIASGPVIAVDRRRLLDALVGKTVAVVAGGQALDSDGRIVMFGRNSSDLTAVAVAAAVGADQCQIYSDVDGVYTADPHVVPGARLMPELSYAQCAAMSSSGAKVLHAGAVRLAEVHGIDIVCASLTPDGAVTGSVIGAGRGLAAVVGDRRTQVFRFVGASADDALERARACGVVGVTVVQGDETIHCFAGQQGDVAAALRRAGIDALAVSGLGLLSVVQPDGQTEHTAVGVDSLDGAVRDLHVHLHGDSAATTRWPAPKRRSNHSGLLLSARRAEG</sequence>
<evidence type="ECO:0000259" key="9">
    <source>
        <dbReference type="Pfam" id="PF00696"/>
    </source>
</evidence>
<dbReference type="SUPFAM" id="SSF53633">
    <property type="entry name" value="Carbamate kinase-like"/>
    <property type="match status" value="1"/>
</dbReference>
<dbReference type="STRING" id="47866.GA0074694_5798"/>
<dbReference type="RefSeq" id="WP_091462979.1">
    <property type="nucleotide sequence ID" value="NZ_FMHU01000002.1"/>
</dbReference>
<evidence type="ECO:0000256" key="2">
    <source>
        <dbReference type="ARBA" id="ARBA00013059"/>
    </source>
</evidence>
<evidence type="ECO:0000256" key="7">
    <source>
        <dbReference type="ARBA" id="ARBA00047872"/>
    </source>
</evidence>
<evidence type="ECO:0000256" key="6">
    <source>
        <dbReference type="ARBA" id="ARBA00022840"/>
    </source>
</evidence>
<organism evidence="10 11">
    <name type="scientific">Micromonospora inyonensis</name>
    <dbReference type="NCBI Taxonomy" id="47866"/>
    <lineage>
        <taxon>Bacteria</taxon>
        <taxon>Bacillati</taxon>
        <taxon>Actinomycetota</taxon>
        <taxon>Actinomycetes</taxon>
        <taxon>Micromonosporales</taxon>
        <taxon>Micromonosporaceae</taxon>
        <taxon>Micromonospora</taxon>
    </lineage>
</organism>
<dbReference type="Gene3D" id="3.40.1160.10">
    <property type="entry name" value="Acetylglutamate kinase-like"/>
    <property type="match status" value="1"/>
</dbReference>
<dbReference type="EMBL" id="FMHU01000002">
    <property type="protein sequence ID" value="SCL30789.1"/>
    <property type="molecule type" value="Genomic_DNA"/>
</dbReference>
<protein>
    <recommendedName>
        <fullName evidence="2">aspartate kinase</fullName>
        <ecNumber evidence="2">2.7.2.4</ecNumber>
    </recommendedName>
</protein>
<feature type="region of interest" description="Disordered" evidence="8">
    <location>
        <begin position="357"/>
        <end position="384"/>
    </location>
</feature>
<dbReference type="Pfam" id="PF00696">
    <property type="entry name" value="AA_kinase"/>
    <property type="match status" value="1"/>
</dbReference>
<dbReference type="InterPro" id="IPR036393">
    <property type="entry name" value="AceGlu_kinase-like_sf"/>
</dbReference>
<dbReference type="PANTHER" id="PTHR21499">
    <property type="entry name" value="ASPARTATE KINASE"/>
    <property type="match status" value="1"/>
</dbReference>
<comment type="catalytic activity">
    <reaction evidence="7">
        <text>L-aspartate + ATP = 4-phospho-L-aspartate + ADP</text>
        <dbReference type="Rhea" id="RHEA:23776"/>
        <dbReference type="ChEBI" id="CHEBI:29991"/>
        <dbReference type="ChEBI" id="CHEBI:30616"/>
        <dbReference type="ChEBI" id="CHEBI:57535"/>
        <dbReference type="ChEBI" id="CHEBI:456216"/>
        <dbReference type="EC" id="2.7.2.4"/>
    </reaction>
</comment>
<dbReference type="PANTHER" id="PTHR21499:SF3">
    <property type="entry name" value="ASPARTOKINASE"/>
    <property type="match status" value="1"/>
</dbReference>
<comment type="similarity">
    <text evidence="1">Belongs to the aspartokinase family.</text>
</comment>
<reference evidence="11" key="1">
    <citation type="submission" date="2016-06" db="EMBL/GenBank/DDBJ databases">
        <authorList>
            <person name="Varghese N."/>
        </authorList>
    </citation>
    <scope>NUCLEOTIDE SEQUENCE [LARGE SCALE GENOMIC DNA]</scope>
    <source>
        <strain evidence="11">DSM 46123</strain>
    </source>
</reference>
<dbReference type="GO" id="GO:0005829">
    <property type="term" value="C:cytosol"/>
    <property type="evidence" value="ECO:0007669"/>
    <property type="project" value="TreeGrafter"/>
</dbReference>
<dbReference type="InterPro" id="IPR001048">
    <property type="entry name" value="Asp/Glu/Uridylate_kinase"/>
</dbReference>
<name>A0A1C6SND4_9ACTN</name>
<keyword evidence="4" id="KW-0547">Nucleotide-binding</keyword>
<dbReference type="AlphaFoldDB" id="A0A1C6SND4"/>
<evidence type="ECO:0000256" key="5">
    <source>
        <dbReference type="ARBA" id="ARBA00022777"/>
    </source>
</evidence>
<gene>
    <name evidence="10" type="ORF">GA0074694_5798</name>
</gene>
<dbReference type="GO" id="GO:0004072">
    <property type="term" value="F:aspartate kinase activity"/>
    <property type="evidence" value="ECO:0007669"/>
    <property type="project" value="TreeGrafter"/>
</dbReference>
<dbReference type="GO" id="GO:0009090">
    <property type="term" value="P:homoserine biosynthetic process"/>
    <property type="evidence" value="ECO:0007669"/>
    <property type="project" value="TreeGrafter"/>
</dbReference>
<evidence type="ECO:0000256" key="1">
    <source>
        <dbReference type="ARBA" id="ARBA00010122"/>
    </source>
</evidence>
<accession>A0A1C6SND4</accession>
<dbReference type="GO" id="GO:0009089">
    <property type="term" value="P:lysine biosynthetic process via diaminopimelate"/>
    <property type="evidence" value="ECO:0007669"/>
    <property type="project" value="TreeGrafter"/>
</dbReference>
<dbReference type="Proteomes" id="UP000198906">
    <property type="component" value="Unassembled WGS sequence"/>
</dbReference>
<proteinExistence type="inferred from homology"/>
<feature type="domain" description="Aspartate/glutamate/uridylate kinase" evidence="9">
    <location>
        <begin position="8"/>
        <end position="231"/>
    </location>
</feature>
<keyword evidence="11" id="KW-1185">Reference proteome</keyword>
<evidence type="ECO:0000256" key="8">
    <source>
        <dbReference type="SAM" id="MobiDB-lite"/>
    </source>
</evidence>
<evidence type="ECO:0000313" key="10">
    <source>
        <dbReference type="EMBL" id="SCL30789.1"/>
    </source>
</evidence>
<keyword evidence="3" id="KW-0808">Transferase</keyword>
<evidence type="ECO:0000313" key="11">
    <source>
        <dbReference type="Proteomes" id="UP000198906"/>
    </source>
</evidence>
<keyword evidence="5 10" id="KW-0418">Kinase</keyword>
<keyword evidence="6" id="KW-0067">ATP-binding</keyword>
<evidence type="ECO:0000256" key="4">
    <source>
        <dbReference type="ARBA" id="ARBA00022741"/>
    </source>
</evidence>
<dbReference type="EC" id="2.7.2.4" evidence="2"/>